<dbReference type="InterPro" id="IPR050261">
    <property type="entry name" value="FrsA_esterase"/>
</dbReference>
<dbReference type="Gene3D" id="3.40.50.1820">
    <property type="entry name" value="alpha/beta hydrolase"/>
    <property type="match status" value="1"/>
</dbReference>
<dbReference type="EMBL" id="JAEQNA010000001">
    <property type="protein sequence ID" value="MBL0418838.1"/>
    <property type="molecule type" value="Genomic_DNA"/>
</dbReference>
<keyword evidence="1 3" id="KW-0378">Hydrolase</keyword>
<proteinExistence type="predicted"/>
<dbReference type="RefSeq" id="WP_201681916.1">
    <property type="nucleotide sequence ID" value="NZ_JAEQNA010000001.1"/>
</dbReference>
<dbReference type="Pfam" id="PF08840">
    <property type="entry name" value="BAAT_C"/>
    <property type="match status" value="1"/>
</dbReference>
<dbReference type="InterPro" id="IPR029058">
    <property type="entry name" value="AB_hydrolase_fold"/>
</dbReference>
<dbReference type="PANTHER" id="PTHR22946:SF9">
    <property type="entry name" value="POLYKETIDE TRANSFERASE AF380"/>
    <property type="match status" value="1"/>
</dbReference>
<dbReference type="GO" id="GO:0052689">
    <property type="term" value="F:carboxylic ester hydrolase activity"/>
    <property type="evidence" value="ECO:0007669"/>
    <property type="project" value="UniProtKB-ARBA"/>
</dbReference>
<gene>
    <name evidence="3" type="ORF">JI739_00625</name>
</gene>
<comment type="caution">
    <text evidence="3">The sequence shown here is derived from an EMBL/GenBank/DDBJ whole genome shotgun (WGS) entry which is preliminary data.</text>
</comment>
<evidence type="ECO:0000313" key="4">
    <source>
        <dbReference type="Proteomes" id="UP000613011"/>
    </source>
</evidence>
<protein>
    <submittedName>
        <fullName evidence="3">Dienelactone hydrolase family protein</fullName>
    </submittedName>
</protein>
<dbReference type="Proteomes" id="UP000613011">
    <property type="component" value="Unassembled WGS sequence"/>
</dbReference>
<feature type="domain" description="BAAT/Acyl-CoA thioester hydrolase C-terminal" evidence="2">
    <location>
        <begin position="98"/>
        <end position="143"/>
    </location>
</feature>
<keyword evidence="4" id="KW-1185">Reference proteome</keyword>
<dbReference type="InterPro" id="IPR014940">
    <property type="entry name" value="BAAT_C"/>
</dbReference>
<dbReference type="PANTHER" id="PTHR22946">
    <property type="entry name" value="DIENELACTONE HYDROLASE DOMAIN-CONTAINING PROTEIN-RELATED"/>
    <property type="match status" value="1"/>
</dbReference>
<accession>A0A937D4F3</accession>
<evidence type="ECO:0000313" key="3">
    <source>
        <dbReference type="EMBL" id="MBL0418838.1"/>
    </source>
</evidence>
<name>A0A937D4F3_9BURK</name>
<dbReference type="SUPFAM" id="SSF53474">
    <property type="entry name" value="alpha/beta-Hydrolases"/>
    <property type="match status" value="1"/>
</dbReference>
<evidence type="ECO:0000256" key="1">
    <source>
        <dbReference type="ARBA" id="ARBA00022801"/>
    </source>
</evidence>
<reference evidence="3" key="1">
    <citation type="submission" date="2021-01" db="EMBL/GenBank/DDBJ databases">
        <title>Ramlibacter sp. strain AW1 16S ribosomal RNA gene Genome sequencing and assembly.</title>
        <authorList>
            <person name="Kang M."/>
        </authorList>
    </citation>
    <scope>NUCLEOTIDE SEQUENCE</scope>
    <source>
        <strain evidence="3">AW1</strain>
    </source>
</reference>
<organism evidence="3 4">
    <name type="scientific">Ramlibacter aurantiacus</name>
    <dbReference type="NCBI Taxonomy" id="2801330"/>
    <lineage>
        <taxon>Bacteria</taxon>
        <taxon>Pseudomonadati</taxon>
        <taxon>Pseudomonadota</taxon>
        <taxon>Betaproteobacteria</taxon>
        <taxon>Burkholderiales</taxon>
        <taxon>Comamonadaceae</taxon>
        <taxon>Ramlibacter</taxon>
    </lineage>
</organism>
<evidence type="ECO:0000259" key="2">
    <source>
        <dbReference type="Pfam" id="PF08840"/>
    </source>
</evidence>
<dbReference type="AlphaFoldDB" id="A0A937D4F3"/>
<sequence>MDSTSVQTREVRIPIESGVLQGDLFLPSGFGAVVAFVNGRGQGRHCLDDRTVARQLHRAGMASLAIDLLTPEEQQAQARSGKHGVDTPLLTQRVLDVVNWIGQEPRLKASALGLCGVSAGGVVCMIAAARLGRLVQALVSVGGRPDLAGPAVLSTVKAPTLLLVGSRDSVNLARHDAAYQHLRGERSLAVVPGGGPLLEEPGVLQHAGEMAADWFEFHLAAAEEHA</sequence>